<dbReference type="PANTHER" id="PTHR10543">
    <property type="entry name" value="BETA-CAROTENE DIOXYGENASE"/>
    <property type="match status" value="1"/>
</dbReference>
<evidence type="ECO:0000313" key="9">
    <source>
        <dbReference type="Proteomes" id="UP000550501"/>
    </source>
</evidence>
<dbReference type="RefSeq" id="WP_183468148.1">
    <property type="nucleotide sequence ID" value="NZ_JACHVU010000004.1"/>
</dbReference>
<dbReference type="EMBL" id="JACHVU010000004">
    <property type="protein sequence ID" value="MBB2990902.1"/>
    <property type="molecule type" value="Genomic_DNA"/>
</dbReference>
<dbReference type="GO" id="GO:0016121">
    <property type="term" value="P:carotene catabolic process"/>
    <property type="evidence" value="ECO:0007669"/>
    <property type="project" value="TreeGrafter"/>
</dbReference>
<evidence type="ECO:0000256" key="2">
    <source>
        <dbReference type="ARBA" id="ARBA00022723"/>
    </source>
</evidence>
<evidence type="ECO:0000256" key="7">
    <source>
        <dbReference type="SAM" id="MobiDB-lite"/>
    </source>
</evidence>
<sequence length="508" mass="56892">MKATHPEIVGRLLSTLPAGDDHPYRTGPWRPQTTEWDDDDLPVVAGEIPDDLDGVYLRNTENPLHPALKNYHPFDGDGMLHIVGFRDGSAFYRNRFVRTDGLLAENDAGGPLWPGIAEPVELARRDHGWGARTLMKDASSTDVVVHRGTALTSHYQCGDLYRTDPCTGENLGKEDWHGAFPSDWGVSAHPKVDDRTGELLFFSYSKQAPYLRYGVVDAAGRVVHGIDVELPGPRLPHDMAFTENFVVFNDFPLFWDPALLDHNIHLPRFHRDMPSRFAVVPRRGDPSQIMWFEADPTYVLHFPNAYEDGDEIVLDGFFQGDPEPADNGMGTRYERAFRFLALDRLQTRLHRWRFNLRTGETRTEQLTDSISEFGMINPAYAGRRHRYTYAATGKPGWFLFDGLLRHDLHTGTEQRHTFDGGVYGSETAMAPRVGSTAEDDGYLVTLTTDMNADASYCLVFDAANIADGPVCTVRLPERISSGTHSTWAAGDDLPRWRDTDSAAASIGL</sequence>
<gene>
    <name evidence="8" type="ORF">FHR72_002375</name>
</gene>
<evidence type="ECO:0000256" key="1">
    <source>
        <dbReference type="ARBA" id="ARBA00006787"/>
    </source>
</evidence>
<dbReference type="EC" id="1.13.11.-" evidence="6"/>
<feature type="binding site" evidence="5">
    <location>
        <position position="301"/>
    </location>
    <ligand>
        <name>Fe cation</name>
        <dbReference type="ChEBI" id="CHEBI:24875"/>
        <note>catalytic</note>
    </ligand>
</feature>
<dbReference type="PANTHER" id="PTHR10543:SF89">
    <property type="entry name" value="CAROTENOID 9,10(9',10')-CLEAVAGE DIOXYGENASE 1"/>
    <property type="match status" value="1"/>
</dbReference>
<evidence type="ECO:0000256" key="5">
    <source>
        <dbReference type="PIRSR" id="PIRSR604294-1"/>
    </source>
</evidence>
<keyword evidence="3 6" id="KW-0560">Oxidoreductase</keyword>
<keyword evidence="9" id="KW-1185">Reference proteome</keyword>
<dbReference type="GO" id="GO:0010436">
    <property type="term" value="F:carotenoid dioxygenase activity"/>
    <property type="evidence" value="ECO:0007669"/>
    <property type="project" value="TreeGrafter"/>
</dbReference>
<keyword evidence="2 5" id="KW-0479">Metal-binding</keyword>
<reference evidence="8 9" key="1">
    <citation type="submission" date="2020-08" db="EMBL/GenBank/DDBJ databases">
        <title>The Agave Microbiome: Exploring the role of microbial communities in plant adaptations to desert environments.</title>
        <authorList>
            <person name="Partida-Martinez L.P."/>
        </authorList>
    </citation>
    <scope>NUCLEOTIDE SEQUENCE [LARGE SCALE GENOMIC DNA]</scope>
    <source>
        <strain evidence="8 9">AT2.18</strain>
    </source>
</reference>
<dbReference type="Proteomes" id="UP000550501">
    <property type="component" value="Unassembled WGS sequence"/>
</dbReference>
<feature type="binding site" evidence="5">
    <location>
        <position position="237"/>
    </location>
    <ligand>
        <name>Fe cation</name>
        <dbReference type="ChEBI" id="CHEBI:24875"/>
        <note>catalytic</note>
    </ligand>
</feature>
<comment type="caution">
    <text evidence="8">The sequence shown here is derived from an EMBL/GenBank/DDBJ whole genome shotgun (WGS) entry which is preliminary data.</text>
</comment>
<comment type="cofactor">
    <cofactor evidence="5 6">
        <name>Fe(2+)</name>
        <dbReference type="ChEBI" id="CHEBI:29033"/>
    </cofactor>
    <text evidence="5 6">Binds 1 Fe(2+) ion per subunit.</text>
</comment>
<organism evidence="8 9">
    <name type="scientific">Mycolicibacterium iranicum</name>
    <name type="common">Mycobacterium iranicum</name>
    <dbReference type="NCBI Taxonomy" id="912594"/>
    <lineage>
        <taxon>Bacteria</taxon>
        <taxon>Bacillati</taxon>
        <taxon>Actinomycetota</taxon>
        <taxon>Actinomycetes</taxon>
        <taxon>Mycobacteriales</taxon>
        <taxon>Mycobacteriaceae</taxon>
        <taxon>Mycolicibacterium</taxon>
    </lineage>
</organism>
<name>A0A839QCD1_MYCIR</name>
<feature type="binding site" evidence="5">
    <location>
        <position position="484"/>
    </location>
    <ligand>
        <name>Fe cation</name>
        <dbReference type="ChEBI" id="CHEBI:24875"/>
        <note>catalytic</note>
    </ligand>
</feature>
<proteinExistence type="inferred from homology"/>
<feature type="region of interest" description="Disordered" evidence="7">
    <location>
        <begin position="15"/>
        <end position="41"/>
    </location>
</feature>
<dbReference type="Pfam" id="PF03055">
    <property type="entry name" value="RPE65"/>
    <property type="match status" value="1"/>
</dbReference>
<evidence type="ECO:0000313" key="8">
    <source>
        <dbReference type="EMBL" id="MBB2990902.1"/>
    </source>
</evidence>
<dbReference type="AlphaFoldDB" id="A0A839QCD1"/>
<comment type="similarity">
    <text evidence="1 6">Belongs to the carotenoid oxygenase family.</text>
</comment>
<evidence type="ECO:0000256" key="3">
    <source>
        <dbReference type="ARBA" id="ARBA00023002"/>
    </source>
</evidence>
<keyword evidence="4 5" id="KW-0408">Iron</keyword>
<keyword evidence="6 8" id="KW-0223">Dioxygenase</keyword>
<dbReference type="GO" id="GO:0046872">
    <property type="term" value="F:metal ion binding"/>
    <property type="evidence" value="ECO:0007669"/>
    <property type="project" value="UniProtKB-KW"/>
</dbReference>
<accession>A0A839QCD1</accession>
<protein>
    <recommendedName>
        <fullName evidence="6">Dioxygenase</fullName>
        <ecNumber evidence="6">1.13.11.-</ecNumber>
    </recommendedName>
</protein>
<evidence type="ECO:0000256" key="4">
    <source>
        <dbReference type="ARBA" id="ARBA00023004"/>
    </source>
</evidence>
<dbReference type="InterPro" id="IPR004294">
    <property type="entry name" value="Carotenoid_Oase"/>
</dbReference>
<feature type="binding site" evidence="5">
    <location>
        <position position="189"/>
    </location>
    <ligand>
        <name>Fe cation</name>
        <dbReference type="ChEBI" id="CHEBI:24875"/>
        <note>catalytic</note>
    </ligand>
</feature>
<evidence type="ECO:0000256" key="6">
    <source>
        <dbReference type="RuleBase" id="RU364048"/>
    </source>
</evidence>